<dbReference type="EMBL" id="JAAGVY010000046">
    <property type="protein sequence ID" value="NEN25267.1"/>
    <property type="molecule type" value="Genomic_DNA"/>
</dbReference>
<keyword evidence="3" id="KW-1185">Reference proteome</keyword>
<reference evidence="2 3" key="1">
    <citation type="submission" date="2020-02" db="EMBL/GenBank/DDBJ databases">
        <title>Out from the shadows clarifying the taxonomy of the family Cryomorphaceae and related taxa by utilizing the GTDB taxonomic framework.</title>
        <authorList>
            <person name="Bowman J.P."/>
        </authorList>
    </citation>
    <scope>NUCLEOTIDE SEQUENCE [LARGE SCALE GENOMIC DNA]</scope>
    <source>
        <strain evidence="2 3">QSSC 1-22</strain>
    </source>
</reference>
<accession>A0A7K3WUB7</accession>
<name>A0A7K3WUB7_9FLAO</name>
<dbReference type="AlphaFoldDB" id="A0A7K3WUB7"/>
<proteinExistence type="predicted"/>
<organism evidence="2 3">
    <name type="scientific">Cryomorpha ignava</name>
    <dbReference type="NCBI Taxonomy" id="101383"/>
    <lineage>
        <taxon>Bacteria</taxon>
        <taxon>Pseudomonadati</taxon>
        <taxon>Bacteroidota</taxon>
        <taxon>Flavobacteriia</taxon>
        <taxon>Flavobacteriales</taxon>
        <taxon>Cryomorphaceae</taxon>
        <taxon>Cryomorpha</taxon>
    </lineage>
</organism>
<gene>
    <name evidence="2" type="ORF">G3O08_17355</name>
</gene>
<feature type="transmembrane region" description="Helical" evidence="1">
    <location>
        <begin position="244"/>
        <end position="261"/>
    </location>
</feature>
<evidence type="ECO:0000313" key="3">
    <source>
        <dbReference type="Proteomes" id="UP000486602"/>
    </source>
</evidence>
<keyword evidence="1" id="KW-0812">Transmembrane</keyword>
<evidence type="ECO:0000313" key="2">
    <source>
        <dbReference type="EMBL" id="NEN25267.1"/>
    </source>
</evidence>
<keyword evidence="1" id="KW-1133">Transmembrane helix</keyword>
<feature type="transmembrane region" description="Helical" evidence="1">
    <location>
        <begin position="148"/>
        <end position="166"/>
    </location>
</feature>
<feature type="transmembrane region" description="Helical" evidence="1">
    <location>
        <begin position="116"/>
        <end position="136"/>
    </location>
</feature>
<feature type="transmembrane region" description="Helical" evidence="1">
    <location>
        <begin position="273"/>
        <end position="290"/>
    </location>
</feature>
<feature type="transmembrane region" description="Helical" evidence="1">
    <location>
        <begin position="12"/>
        <end position="38"/>
    </location>
</feature>
<evidence type="ECO:0008006" key="4">
    <source>
        <dbReference type="Google" id="ProtNLM"/>
    </source>
</evidence>
<protein>
    <recommendedName>
        <fullName evidence="4">Glycosyltransferase RgtA/B/C/D-like domain-containing protein</fullName>
    </recommendedName>
</protein>
<feature type="transmembrane region" description="Helical" evidence="1">
    <location>
        <begin position="94"/>
        <end position="110"/>
    </location>
</feature>
<feature type="transmembrane region" description="Helical" evidence="1">
    <location>
        <begin position="50"/>
        <end position="66"/>
    </location>
</feature>
<comment type="caution">
    <text evidence="2">The sequence shown here is derived from an EMBL/GenBank/DDBJ whole genome shotgun (WGS) entry which is preliminary data.</text>
</comment>
<keyword evidence="1" id="KW-0472">Membrane</keyword>
<feature type="transmembrane region" description="Helical" evidence="1">
    <location>
        <begin position="297"/>
        <end position="317"/>
    </location>
</feature>
<dbReference type="Proteomes" id="UP000486602">
    <property type="component" value="Unassembled WGS sequence"/>
</dbReference>
<evidence type="ECO:0000256" key="1">
    <source>
        <dbReference type="SAM" id="Phobius"/>
    </source>
</evidence>
<sequence length="459" mass="52681">MPNVISHFALSLLLTFLPAFIAEKILVVTYVFLFAYCFRYLLKSFRESNILLTYLIFPFIFSYPFILGFYNFSFGIVLLFFTVGYWLRNNHKPFSWSFAVGLTALVFLTYTAHLVLLGILLMMLALDIAIAFFHSAKVKRYDLIKSRIISAIIASILPLYFVYQYFADRPISKSIFNSLDISTLLKHLFDLRPIIAFNTVNELPYSRIIVFVFLGLIIISLVNRFRNKTNNQDKPISIPEKSKRLFAGFALLTVIMLYFFLPDSDGRGSYVSLRLGLLIFPFLILVLSLLKFSRPTLIVSISIILLAHFVLVAQYAVVNMQINPSIQEISEVSELIAPNSVVTVLNETDIWFMDHYSSYAGLEKPMVILDNYEADYGYFPVIWNHDSFPHLTIHENETGEIPCLNFRSNLSGKSLPVNYLLIIGNSINFSESCPELYRFISSEDVEALHHSSQYSLYKL</sequence>
<feature type="transmembrane region" description="Helical" evidence="1">
    <location>
        <begin position="205"/>
        <end position="223"/>
    </location>
</feature>